<dbReference type="EMBL" id="QXJM01000029">
    <property type="protein sequence ID" value="RIE04040.1"/>
    <property type="molecule type" value="Genomic_DNA"/>
</dbReference>
<dbReference type="InterPro" id="IPR036890">
    <property type="entry name" value="HATPase_C_sf"/>
</dbReference>
<dbReference type="Gene3D" id="1.10.287.130">
    <property type="match status" value="1"/>
</dbReference>
<dbReference type="PROSITE" id="PS50109">
    <property type="entry name" value="HIS_KIN"/>
    <property type="match status" value="1"/>
</dbReference>
<reference evidence="10 11" key="1">
    <citation type="submission" date="2018-09" db="EMBL/GenBank/DDBJ databases">
        <title>Cohnella cavernae sp. nov., isolated from a karst cave.</title>
        <authorList>
            <person name="Zhu H."/>
        </authorList>
    </citation>
    <scope>NUCLEOTIDE SEQUENCE [LARGE SCALE GENOMIC DNA]</scope>
    <source>
        <strain evidence="10 11">K2E09-144</strain>
    </source>
</reference>
<dbReference type="GO" id="GO:0004673">
    <property type="term" value="F:protein histidine kinase activity"/>
    <property type="evidence" value="ECO:0007669"/>
    <property type="project" value="UniProtKB-EC"/>
</dbReference>
<evidence type="ECO:0000313" key="10">
    <source>
        <dbReference type="EMBL" id="RIE04040.1"/>
    </source>
</evidence>
<dbReference type="Pfam" id="PF02518">
    <property type="entry name" value="HATPase_c"/>
    <property type="match status" value="1"/>
</dbReference>
<keyword evidence="4" id="KW-0547">Nucleotide-binding</keyword>
<dbReference type="EC" id="2.7.13.3" evidence="2"/>
<evidence type="ECO:0000313" key="11">
    <source>
        <dbReference type="Proteomes" id="UP000266340"/>
    </source>
</evidence>
<feature type="transmembrane region" description="Helical" evidence="8">
    <location>
        <begin position="200"/>
        <end position="226"/>
    </location>
</feature>
<comment type="caution">
    <text evidence="10">The sequence shown here is derived from an EMBL/GenBank/DDBJ whole genome shotgun (WGS) entry which is preliminary data.</text>
</comment>
<dbReference type="Proteomes" id="UP000266340">
    <property type="component" value="Unassembled WGS sequence"/>
</dbReference>
<gene>
    <name evidence="10" type="ORF">D3H35_08795</name>
</gene>
<keyword evidence="8" id="KW-0472">Membrane</keyword>
<proteinExistence type="predicted"/>
<evidence type="ECO:0000256" key="1">
    <source>
        <dbReference type="ARBA" id="ARBA00000085"/>
    </source>
</evidence>
<dbReference type="PANTHER" id="PTHR40448:SF1">
    <property type="entry name" value="TWO-COMPONENT SENSOR HISTIDINE KINASE"/>
    <property type="match status" value="1"/>
</dbReference>
<evidence type="ECO:0000256" key="3">
    <source>
        <dbReference type="ARBA" id="ARBA00022679"/>
    </source>
</evidence>
<feature type="transmembrane region" description="Helical" evidence="8">
    <location>
        <begin position="88"/>
        <end position="114"/>
    </location>
</feature>
<dbReference type="InterPro" id="IPR004358">
    <property type="entry name" value="Sig_transdc_His_kin-like_C"/>
</dbReference>
<comment type="catalytic activity">
    <reaction evidence="1">
        <text>ATP + protein L-histidine = ADP + protein N-phospho-L-histidine.</text>
        <dbReference type="EC" id="2.7.13.3"/>
    </reaction>
</comment>
<keyword evidence="5" id="KW-0418">Kinase</keyword>
<dbReference type="InterPro" id="IPR003594">
    <property type="entry name" value="HATPase_dom"/>
</dbReference>
<dbReference type="Pfam" id="PF14689">
    <property type="entry name" value="SPOB_a"/>
    <property type="match status" value="1"/>
</dbReference>
<evidence type="ECO:0000256" key="2">
    <source>
        <dbReference type="ARBA" id="ARBA00012438"/>
    </source>
</evidence>
<name>A0A398CPF0_9BACL</name>
<feature type="transmembrane region" description="Helical" evidence="8">
    <location>
        <begin position="174"/>
        <end position="194"/>
    </location>
</feature>
<keyword evidence="8" id="KW-0812">Transmembrane</keyword>
<evidence type="ECO:0000256" key="5">
    <source>
        <dbReference type="ARBA" id="ARBA00022777"/>
    </source>
</evidence>
<dbReference type="GO" id="GO:0000160">
    <property type="term" value="P:phosphorelay signal transduction system"/>
    <property type="evidence" value="ECO:0007669"/>
    <property type="project" value="UniProtKB-KW"/>
</dbReference>
<feature type="transmembrane region" description="Helical" evidence="8">
    <location>
        <begin position="12"/>
        <end position="32"/>
    </location>
</feature>
<dbReference type="Gene3D" id="3.30.565.10">
    <property type="entry name" value="Histidine kinase-like ATPase, C-terminal domain"/>
    <property type="match status" value="1"/>
</dbReference>
<dbReference type="SMART" id="SM00387">
    <property type="entry name" value="HATPase_c"/>
    <property type="match status" value="1"/>
</dbReference>
<dbReference type="PANTHER" id="PTHR40448">
    <property type="entry name" value="TWO-COMPONENT SENSOR HISTIDINE KINASE"/>
    <property type="match status" value="1"/>
</dbReference>
<dbReference type="AlphaFoldDB" id="A0A398CPF0"/>
<feature type="domain" description="Histidine kinase" evidence="9">
    <location>
        <begin position="273"/>
        <end position="446"/>
    </location>
</feature>
<dbReference type="GO" id="GO:0005524">
    <property type="term" value="F:ATP binding"/>
    <property type="evidence" value="ECO:0007669"/>
    <property type="project" value="UniProtKB-KW"/>
</dbReference>
<dbReference type="PRINTS" id="PR00344">
    <property type="entry name" value="BCTRLSENSOR"/>
</dbReference>
<evidence type="ECO:0000256" key="4">
    <source>
        <dbReference type="ARBA" id="ARBA00022741"/>
    </source>
</evidence>
<keyword evidence="3" id="KW-0808">Transferase</keyword>
<evidence type="ECO:0000256" key="6">
    <source>
        <dbReference type="ARBA" id="ARBA00022840"/>
    </source>
</evidence>
<feature type="transmembrane region" description="Helical" evidence="8">
    <location>
        <begin position="126"/>
        <end position="148"/>
    </location>
</feature>
<protein>
    <recommendedName>
        <fullName evidence="2">histidine kinase</fullName>
        <ecNumber evidence="2">2.7.13.3</ecNumber>
    </recommendedName>
</protein>
<keyword evidence="11" id="KW-1185">Reference proteome</keyword>
<evidence type="ECO:0000259" key="9">
    <source>
        <dbReference type="PROSITE" id="PS50109"/>
    </source>
</evidence>
<evidence type="ECO:0000256" key="7">
    <source>
        <dbReference type="ARBA" id="ARBA00023012"/>
    </source>
</evidence>
<dbReference type="GO" id="GO:0042802">
    <property type="term" value="F:identical protein binding"/>
    <property type="evidence" value="ECO:0007669"/>
    <property type="project" value="TreeGrafter"/>
</dbReference>
<keyword evidence="8" id="KW-1133">Transmembrane helix</keyword>
<organism evidence="10 11">
    <name type="scientific">Cohnella faecalis</name>
    <dbReference type="NCBI Taxonomy" id="2315694"/>
    <lineage>
        <taxon>Bacteria</taxon>
        <taxon>Bacillati</taxon>
        <taxon>Bacillota</taxon>
        <taxon>Bacilli</taxon>
        <taxon>Bacillales</taxon>
        <taxon>Paenibacillaceae</taxon>
        <taxon>Cohnella</taxon>
    </lineage>
</organism>
<dbReference type="InterPro" id="IPR005467">
    <property type="entry name" value="His_kinase_dom"/>
</dbReference>
<dbReference type="InterPro" id="IPR039506">
    <property type="entry name" value="SPOB_a"/>
</dbReference>
<feature type="transmembrane region" description="Helical" evidence="8">
    <location>
        <begin position="65"/>
        <end position="81"/>
    </location>
</feature>
<sequence>MPLWLEITRLVFLVSIPQTFALLTFCFSFLHVPPKNLQRRLLLYTVVHSVYVDILYYIVPVPVHMLNSICASIILCFIMFRDLKAKQIFSLLLFSFILGSIMDLILGILSFYALNIPDQKTMMSTSFYQMLIALYPELLILWLWSWMIRKKDSLSFKRLFAAVMNSERADLTKLITMNGVQSVAIGTVLFLLSIGNENKYGYITIISIFVMIISLLALAFTIFLVVRTQERAVRMTQDIYLGDIDQMFASIRGQRHDFLNHVQVIHTMAQMRKIDQLQQYLGELVKESQGISEIVNHSSPVLAAFIKAKITVAISKSIAFTYELPNRWDSSDTSVKTIDIVKILGNLVDNAFDEVASLPQIERIVHVIVRHEEDGLTLEIRNKGRVLNDSELARIFLPGYTTKRAGHSGLGLAIVLERVGSYNGKLDVRSNEKEGTVFRIVLPQQEALAVKSYG</sequence>
<keyword evidence="7" id="KW-0902">Two-component regulatory system</keyword>
<accession>A0A398CPF0</accession>
<dbReference type="SUPFAM" id="SSF55874">
    <property type="entry name" value="ATPase domain of HSP90 chaperone/DNA topoisomerase II/histidine kinase"/>
    <property type="match status" value="1"/>
</dbReference>
<evidence type="ECO:0000256" key="8">
    <source>
        <dbReference type="SAM" id="Phobius"/>
    </source>
</evidence>
<keyword evidence="6" id="KW-0067">ATP-binding</keyword>